<protein>
    <recommendedName>
        <fullName evidence="2">EF-hand domain-containing protein</fullName>
    </recommendedName>
</protein>
<dbReference type="SUPFAM" id="SSF47473">
    <property type="entry name" value="EF-hand"/>
    <property type="match status" value="1"/>
</dbReference>
<feature type="signal peptide" evidence="1">
    <location>
        <begin position="1"/>
        <end position="23"/>
    </location>
</feature>
<feature type="domain" description="EF-hand" evidence="2">
    <location>
        <begin position="31"/>
        <end position="66"/>
    </location>
</feature>
<name>A0ABW8NHN9_9GAMM</name>
<accession>A0ABW8NHN9</accession>
<gene>
    <name evidence="3" type="ORF">WG929_08210</name>
</gene>
<evidence type="ECO:0000256" key="1">
    <source>
        <dbReference type="SAM" id="SignalP"/>
    </source>
</evidence>
<evidence type="ECO:0000313" key="4">
    <source>
        <dbReference type="Proteomes" id="UP001620597"/>
    </source>
</evidence>
<dbReference type="InterPro" id="IPR011992">
    <property type="entry name" value="EF-hand-dom_pair"/>
</dbReference>
<evidence type="ECO:0000259" key="2">
    <source>
        <dbReference type="PROSITE" id="PS50222"/>
    </source>
</evidence>
<proteinExistence type="predicted"/>
<dbReference type="Gene3D" id="1.10.238.10">
    <property type="entry name" value="EF-hand"/>
    <property type="match status" value="1"/>
</dbReference>
<reference evidence="3 4" key="1">
    <citation type="submission" date="2024-03" db="EMBL/GenBank/DDBJ databases">
        <title>High-quality draft genome sequence of Oceanobacter sp. wDCs-4.</title>
        <authorList>
            <person name="Dong C."/>
        </authorList>
    </citation>
    <scope>NUCLEOTIDE SEQUENCE [LARGE SCALE GENOMIC DNA]</scope>
    <source>
        <strain evidence="4">wDCs-4</strain>
    </source>
</reference>
<organism evidence="3 4">
    <name type="scientific">Oceanobacter antarcticus</name>
    <dbReference type="NCBI Taxonomy" id="3133425"/>
    <lineage>
        <taxon>Bacteria</taxon>
        <taxon>Pseudomonadati</taxon>
        <taxon>Pseudomonadota</taxon>
        <taxon>Gammaproteobacteria</taxon>
        <taxon>Oceanospirillales</taxon>
        <taxon>Oceanospirillaceae</taxon>
        <taxon>Oceanobacter</taxon>
    </lineage>
</organism>
<keyword evidence="4" id="KW-1185">Reference proteome</keyword>
<comment type="caution">
    <text evidence="3">The sequence shown here is derived from an EMBL/GenBank/DDBJ whole genome shotgun (WGS) entry which is preliminary data.</text>
</comment>
<evidence type="ECO:0000313" key="3">
    <source>
        <dbReference type="EMBL" id="MFK4752391.1"/>
    </source>
</evidence>
<sequence length="94" mass="10912">MTRRLFPLSLGLLLASVATTTQAMEDSRLQRIQEELQQRFTKADTNHDGLLSREEAKDGMPRVYKRYDDIDSQQSGSLSLEDITRYLVQQRDKH</sequence>
<keyword evidence="1" id="KW-0732">Signal</keyword>
<dbReference type="RefSeq" id="WP_416205672.1">
    <property type="nucleotide sequence ID" value="NZ_JBBKTX010000008.1"/>
</dbReference>
<dbReference type="InterPro" id="IPR002048">
    <property type="entry name" value="EF_hand_dom"/>
</dbReference>
<dbReference type="EMBL" id="JBBKTX010000008">
    <property type="protein sequence ID" value="MFK4752391.1"/>
    <property type="molecule type" value="Genomic_DNA"/>
</dbReference>
<dbReference type="PROSITE" id="PS50222">
    <property type="entry name" value="EF_HAND_2"/>
    <property type="match status" value="1"/>
</dbReference>
<feature type="chain" id="PRO_5046049053" description="EF-hand domain-containing protein" evidence="1">
    <location>
        <begin position="24"/>
        <end position="94"/>
    </location>
</feature>
<dbReference type="Proteomes" id="UP001620597">
    <property type="component" value="Unassembled WGS sequence"/>
</dbReference>